<accession>A0A2U9CB60</accession>
<proteinExistence type="predicted"/>
<reference evidence="1 2" key="1">
    <citation type="submission" date="2017-12" db="EMBL/GenBank/DDBJ databases">
        <title>Integrating genomic resources of turbot (Scophthalmus maximus) in depth evaluation of genetic and physical mapping variation across individuals.</title>
        <authorList>
            <person name="Martinez P."/>
        </authorList>
    </citation>
    <scope>NUCLEOTIDE SEQUENCE [LARGE SCALE GENOMIC DNA]</scope>
</reference>
<sequence>ASLQPRLCLRSAAQSDPDQVIDAAKGEDIPRISFTLKRRLVALAVSMFEILLIDVI</sequence>
<evidence type="ECO:0000313" key="1">
    <source>
        <dbReference type="EMBL" id="AWP13821.1"/>
    </source>
</evidence>
<feature type="non-terminal residue" evidence="1">
    <location>
        <position position="1"/>
    </location>
</feature>
<organism evidence="1 2">
    <name type="scientific">Scophthalmus maximus</name>
    <name type="common">Turbot</name>
    <name type="synonym">Psetta maxima</name>
    <dbReference type="NCBI Taxonomy" id="52904"/>
    <lineage>
        <taxon>Eukaryota</taxon>
        <taxon>Metazoa</taxon>
        <taxon>Chordata</taxon>
        <taxon>Craniata</taxon>
        <taxon>Vertebrata</taxon>
        <taxon>Euteleostomi</taxon>
        <taxon>Actinopterygii</taxon>
        <taxon>Neopterygii</taxon>
        <taxon>Teleostei</taxon>
        <taxon>Neoteleostei</taxon>
        <taxon>Acanthomorphata</taxon>
        <taxon>Carangaria</taxon>
        <taxon>Pleuronectiformes</taxon>
        <taxon>Pleuronectoidei</taxon>
        <taxon>Scophthalmidae</taxon>
        <taxon>Scophthalmus</taxon>
    </lineage>
</organism>
<evidence type="ECO:0000313" key="2">
    <source>
        <dbReference type="Proteomes" id="UP000246464"/>
    </source>
</evidence>
<gene>
    <name evidence="1" type="ORF">SMAX5B_003303</name>
</gene>
<dbReference type="Proteomes" id="UP000246464">
    <property type="component" value="Chromosome 15"/>
</dbReference>
<protein>
    <submittedName>
        <fullName evidence="1">Uncharacterized protein</fullName>
    </submittedName>
</protein>
<dbReference type="AlphaFoldDB" id="A0A2U9CB60"/>
<dbReference type="EMBL" id="CP026257">
    <property type="protein sequence ID" value="AWP13821.1"/>
    <property type="molecule type" value="Genomic_DNA"/>
</dbReference>
<keyword evidence="2" id="KW-1185">Reference proteome</keyword>
<name>A0A2U9CB60_SCOMX</name>